<dbReference type="GO" id="GO:0004519">
    <property type="term" value="F:endonuclease activity"/>
    <property type="evidence" value="ECO:0007669"/>
    <property type="project" value="UniProtKB-KW"/>
</dbReference>
<sequence length="402" mass="47509">MVKCEIEECETMAKYGIKQEFATRCKKHTDEDMVYRSRGYCSHEKPHDKCEDCKNDLICGVDGCEDKSTYGMKQSFPTRCKIKEHREEEMVLRPRKYCYHNKSRNQCKECDGSSICDHGRRRDQCKDCNGSSYCDHGRLRNQCKDCDGSSICSHKIQYNQCSTCRPESNHFCIGRYPNGDRCTTEKTKNSKYDNYCTICFVKLFPNDPRSKTAHLPNKQLNVRRYINIEFPDMFIYEKQLIIADEEKECTTFNRRIDFQTEFDNCILIIEVDENQHKYYDVKDEELRIMQIYQNAGKNLIIIRFNPDKYKINGKIKKTKMSKRYQVLKDTINEIINKIKNGYKFDNWLTEIKLFFDDESKIKPDTSIYCSGISKKAQRRCKNKVGKEGIFCHKHKNQAPANF</sequence>
<keyword evidence="1" id="KW-0378">Hydrolase</keyword>
<organism evidence="1">
    <name type="scientific">Pithovirus LCPAC404</name>
    <dbReference type="NCBI Taxonomy" id="2506597"/>
    <lineage>
        <taxon>Viruses</taxon>
        <taxon>Pithoviruses</taxon>
    </lineage>
</organism>
<dbReference type="EMBL" id="MK500601">
    <property type="protein sequence ID" value="QBK93651.1"/>
    <property type="molecule type" value="Genomic_DNA"/>
</dbReference>
<dbReference type="SMART" id="SM01425">
    <property type="entry name" value="EsV_1_7"/>
    <property type="match status" value="2"/>
</dbReference>
<gene>
    <name evidence="1" type="ORF">LCPAC404_03550</name>
</gene>
<keyword evidence="1" id="KW-0255">Endonuclease</keyword>
<proteinExistence type="predicted"/>
<keyword evidence="1" id="KW-0540">Nuclease</keyword>
<dbReference type="Pfam" id="PF19114">
    <property type="entry name" value="EsV_1_7_cys"/>
    <property type="match status" value="3"/>
</dbReference>
<protein>
    <submittedName>
        <fullName evidence="1">Endonuclease</fullName>
    </submittedName>
</protein>
<dbReference type="InterPro" id="IPR043822">
    <property type="entry name" value="EsV_1_7_cys"/>
</dbReference>
<name>A0A481ZHE8_9VIRU</name>
<reference evidence="1" key="1">
    <citation type="journal article" date="2019" name="MBio">
        <title>Virus Genomes from Deep Sea Sediments Expand the Ocean Megavirome and Support Independent Origins of Viral Gigantism.</title>
        <authorList>
            <person name="Backstrom D."/>
            <person name="Yutin N."/>
            <person name="Jorgensen S.L."/>
            <person name="Dharamshi J."/>
            <person name="Homa F."/>
            <person name="Zaremba-Niedwiedzka K."/>
            <person name="Spang A."/>
            <person name="Wolf Y.I."/>
            <person name="Koonin E.V."/>
            <person name="Ettema T.J."/>
        </authorList>
    </citation>
    <scope>NUCLEOTIDE SEQUENCE</scope>
</reference>
<accession>A0A481ZHE8</accession>
<evidence type="ECO:0000313" key="1">
    <source>
        <dbReference type="EMBL" id="QBK93651.1"/>
    </source>
</evidence>